<dbReference type="CDD" id="cd11377">
    <property type="entry name" value="Pro-peptidase_S53"/>
    <property type="match status" value="1"/>
</dbReference>
<dbReference type="InterPro" id="IPR000209">
    <property type="entry name" value="Peptidase_S8/S53_dom"/>
</dbReference>
<evidence type="ECO:0000256" key="7">
    <source>
        <dbReference type="ARBA" id="ARBA00023145"/>
    </source>
</evidence>
<proteinExistence type="predicted"/>
<dbReference type="Gene3D" id="3.40.50.200">
    <property type="entry name" value="Peptidase S8/S53 domain"/>
    <property type="match status" value="1"/>
</dbReference>
<dbReference type="CDD" id="cd04056">
    <property type="entry name" value="Peptidases_S53"/>
    <property type="match status" value="1"/>
</dbReference>
<dbReference type="InterPro" id="IPR030400">
    <property type="entry name" value="Sedolisin_dom"/>
</dbReference>
<dbReference type="SUPFAM" id="SSF52743">
    <property type="entry name" value="Subtilisin-like"/>
    <property type="match status" value="1"/>
</dbReference>
<keyword evidence="7" id="KW-0865">Zymogen</keyword>
<dbReference type="Proteomes" id="UP000245999">
    <property type="component" value="Chromosome"/>
</dbReference>
<dbReference type="PANTHER" id="PTHR14218">
    <property type="entry name" value="PROTEASE S8 TRIPEPTIDYL PEPTIDASE I CLN2"/>
    <property type="match status" value="1"/>
</dbReference>
<evidence type="ECO:0000313" key="10">
    <source>
        <dbReference type="Proteomes" id="UP000245999"/>
    </source>
</evidence>
<gene>
    <name evidence="9" type="ORF">DDQ68_16760</name>
</gene>
<dbReference type="SMART" id="SM00944">
    <property type="entry name" value="Pro-kuma_activ"/>
    <property type="match status" value="1"/>
</dbReference>
<keyword evidence="3" id="KW-0479">Metal-binding</keyword>
<keyword evidence="10" id="KW-1185">Reference proteome</keyword>
<dbReference type="InterPro" id="IPR036852">
    <property type="entry name" value="Peptidase_S8/S53_dom_sf"/>
</dbReference>
<accession>A0A2Z3GZS7</accession>
<keyword evidence="4" id="KW-0378">Hydrolase</keyword>
<organism evidence="9 10">
    <name type="scientific">Hymenobacter nivis</name>
    <dbReference type="NCBI Taxonomy" id="1850093"/>
    <lineage>
        <taxon>Bacteria</taxon>
        <taxon>Pseudomonadati</taxon>
        <taxon>Bacteroidota</taxon>
        <taxon>Cytophagia</taxon>
        <taxon>Cytophagales</taxon>
        <taxon>Hymenobacteraceae</taxon>
        <taxon>Hymenobacter</taxon>
    </lineage>
</organism>
<dbReference type="InterPro" id="IPR050819">
    <property type="entry name" value="Tripeptidyl-peptidase_I"/>
</dbReference>
<dbReference type="InterPro" id="IPR015366">
    <property type="entry name" value="S53_propep"/>
</dbReference>
<keyword evidence="2" id="KW-0645">Protease</keyword>
<dbReference type="SUPFAM" id="SSF54897">
    <property type="entry name" value="Protease propeptides/inhibitors"/>
    <property type="match status" value="1"/>
</dbReference>
<evidence type="ECO:0000256" key="1">
    <source>
        <dbReference type="ARBA" id="ARBA00001913"/>
    </source>
</evidence>
<keyword evidence="6" id="KW-0106">Calcium</keyword>
<dbReference type="AlphaFoldDB" id="A0A2Z3GZS7"/>
<dbReference type="KEGG" id="hnv:DDQ68_16760"/>
<evidence type="ECO:0000256" key="2">
    <source>
        <dbReference type="ARBA" id="ARBA00022670"/>
    </source>
</evidence>
<sequence>MQAPQNRTIVRGSERTALPQARAVRPIAPDEPLEVTVRLRPQGAPADLSPSAFADQAPAARTYLTRTELAAQMGAAPQDVAAVTAFAAAHGLAVVRADAAQCYVVLAGPAGALSTAFGTELHQYESPAGRYRGRTGPLTVPKALGDIVAGVFGLDDRPQARAHFQVRGPAAGAVVARVAGPSFTPPALAKLYNFPAGLDGHGQCIGLIELGGGFRPDDLTAYFTRLKLPVPAVATVGVDGGSNQPTTAQGADGEVMLDIEVAAAVAPGARLVVYFAPNTTQGFLDAVTAAVHDQVNQPTVISISWGGPENTWTTGALDQFNQAFQAAALLGITVCCAAGDNGSGDGVADGQPHADFPASSPFALACGGTRLTAAGAKIGSEVVWNAGPGSATGGGISAHFPVPAYQKTLKLPIAAQAKAAQPGRGLPDVAGNADPASGYEVRVDGQDLVIGGTSAVAPLWAGLVALFNQKLAKPAGFLNPLLYGSLAGRGLLHDITSGTNGAYAARAGWDACTGWGSPNGAALLGALAAAPPTKPA</sequence>
<evidence type="ECO:0000256" key="6">
    <source>
        <dbReference type="ARBA" id="ARBA00022837"/>
    </source>
</evidence>
<reference evidence="10" key="1">
    <citation type="submission" date="2018-04" db="EMBL/GenBank/DDBJ databases">
        <title>Complete genome of Antarctic heterotrophic bacterium Hymenobacter nivis.</title>
        <authorList>
            <person name="Terashima M."/>
        </authorList>
    </citation>
    <scope>NUCLEOTIDE SEQUENCE [LARGE SCALE GENOMIC DNA]</scope>
    <source>
        <strain evidence="10">NBRC 111535</strain>
    </source>
</reference>
<dbReference type="RefSeq" id="WP_109657331.1">
    <property type="nucleotide sequence ID" value="NZ_CP029145.1"/>
</dbReference>
<dbReference type="PANTHER" id="PTHR14218:SF15">
    <property type="entry name" value="TRIPEPTIDYL-PEPTIDASE 1"/>
    <property type="match status" value="1"/>
</dbReference>
<dbReference type="GO" id="GO:0004252">
    <property type="term" value="F:serine-type endopeptidase activity"/>
    <property type="evidence" value="ECO:0007669"/>
    <property type="project" value="InterPro"/>
</dbReference>
<name>A0A2Z3GZS7_9BACT</name>
<evidence type="ECO:0000259" key="8">
    <source>
        <dbReference type="PROSITE" id="PS51695"/>
    </source>
</evidence>
<dbReference type="Pfam" id="PF00082">
    <property type="entry name" value="Peptidase_S8"/>
    <property type="match status" value="1"/>
</dbReference>
<dbReference type="PROSITE" id="PS51695">
    <property type="entry name" value="SEDOLISIN"/>
    <property type="match status" value="1"/>
</dbReference>
<dbReference type="GO" id="GO:0006508">
    <property type="term" value="P:proteolysis"/>
    <property type="evidence" value="ECO:0007669"/>
    <property type="project" value="UniProtKB-KW"/>
</dbReference>
<dbReference type="EMBL" id="CP029145">
    <property type="protein sequence ID" value="AWM34290.1"/>
    <property type="molecule type" value="Genomic_DNA"/>
</dbReference>
<dbReference type="GO" id="GO:0046872">
    <property type="term" value="F:metal ion binding"/>
    <property type="evidence" value="ECO:0007669"/>
    <property type="project" value="UniProtKB-KW"/>
</dbReference>
<dbReference type="OrthoDB" id="9002785at2"/>
<evidence type="ECO:0000256" key="4">
    <source>
        <dbReference type="ARBA" id="ARBA00022801"/>
    </source>
</evidence>
<feature type="domain" description="Peptidase S53" evidence="8">
    <location>
        <begin position="182"/>
        <end position="530"/>
    </location>
</feature>
<keyword evidence="5" id="KW-0720">Serine protease</keyword>
<dbReference type="Pfam" id="PF09286">
    <property type="entry name" value="Pro-kuma_activ"/>
    <property type="match status" value="1"/>
</dbReference>
<evidence type="ECO:0000256" key="5">
    <source>
        <dbReference type="ARBA" id="ARBA00022825"/>
    </source>
</evidence>
<protein>
    <submittedName>
        <fullName evidence="9">Peptidase S53</fullName>
    </submittedName>
</protein>
<dbReference type="GO" id="GO:0008240">
    <property type="term" value="F:tripeptidyl-peptidase activity"/>
    <property type="evidence" value="ECO:0007669"/>
    <property type="project" value="TreeGrafter"/>
</dbReference>
<comment type="cofactor">
    <cofactor evidence="1">
        <name>Ca(2+)</name>
        <dbReference type="ChEBI" id="CHEBI:29108"/>
    </cofactor>
</comment>
<evidence type="ECO:0000256" key="3">
    <source>
        <dbReference type="ARBA" id="ARBA00022723"/>
    </source>
</evidence>
<evidence type="ECO:0000313" key="9">
    <source>
        <dbReference type="EMBL" id="AWM34290.1"/>
    </source>
</evidence>